<dbReference type="InterPro" id="IPR032465">
    <property type="entry name" value="ACMSD"/>
</dbReference>
<dbReference type="PANTHER" id="PTHR21240">
    <property type="entry name" value="2-AMINO-3-CARBOXYLMUCONATE-6-SEMIALDEHYDE DECARBOXYLASE"/>
    <property type="match status" value="1"/>
</dbReference>
<dbReference type="PANTHER" id="PTHR21240:SF30">
    <property type="entry name" value="AMIDOHYDROLASE-RELATED DOMAIN-CONTAINING PROTEIN-RELATED"/>
    <property type="match status" value="1"/>
</dbReference>
<keyword evidence="4" id="KW-1185">Reference proteome</keyword>
<dbReference type="Pfam" id="PF04909">
    <property type="entry name" value="Amidohydro_2"/>
    <property type="match status" value="1"/>
</dbReference>
<feature type="domain" description="Amidohydrolase-related" evidence="2">
    <location>
        <begin position="38"/>
        <end position="319"/>
    </location>
</feature>
<dbReference type="KEGG" id="stax:MC45_17215"/>
<protein>
    <submittedName>
        <fullName evidence="3">Amidohydrolase</fullName>
    </submittedName>
</protein>
<keyword evidence="1" id="KW-0456">Lyase</keyword>
<proteinExistence type="predicted"/>
<organism evidence="3 4">
    <name type="scientific">Sphingomonas taxi</name>
    <dbReference type="NCBI Taxonomy" id="1549858"/>
    <lineage>
        <taxon>Bacteria</taxon>
        <taxon>Pseudomonadati</taxon>
        <taxon>Pseudomonadota</taxon>
        <taxon>Alphaproteobacteria</taxon>
        <taxon>Sphingomonadales</taxon>
        <taxon>Sphingomonadaceae</taxon>
        <taxon>Sphingomonas</taxon>
    </lineage>
</organism>
<reference evidence="3 4" key="1">
    <citation type="submission" date="2014-09" db="EMBL/GenBank/DDBJ databases">
        <title>Using Illumina technology Improving SMRT sequencing Genome Assembly by RASTools.</title>
        <authorList>
            <person name="Zhou Y."/>
            <person name="Ma T."/>
            <person name="Liu T."/>
        </authorList>
    </citation>
    <scope>NUCLEOTIDE SEQUENCE [LARGE SCALE GENOMIC DNA]</scope>
    <source>
        <strain evidence="3 4">ATCC 55669</strain>
    </source>
</reference>
<dbReference type="HOGENOM" id="CLU_039329_5_0_5"/>
<dbReference type="eggNOG" id="COG2159">
    <property type="taxonomic scope" value="Bacteria"/>
</dbReference>
<dbReference type="InterPro" id="IPR006680">
    <property type="entry name" value="Amidohydro-rel"/>
</dbReference>
<dbReference type="InterPro" id="IPR032466">
    <property type="entry name" value="Metal_Hydrolase"/>
</dbReference>
<dbReference type="EMBL" id="CP009571">
    <property type="protein sequence ID" value="AIT07803.1"/>
    <property type="molecule type" value="Genomic_DNA"/>
</dbReference>
<name>A0A097EJS3_9SPHN</name>
<dbReference type="Proteomes" id="UP000033200">
    <property type="component" value="Chromosome"/>
</dbReference>
<evidence type="ECO:0000313" key="3">
    <source>
        <dbReference type="EMBL" id="AIT07803.1"/>
    </source>
</evidence>
<dbReference type="AlphaFoldDB" id="A0A097EJS3"/>
<dbReference type="RefSeq" id="WP_038665816.1">
    <property type="nucleotide sequence ID" value="NZ_CP009571.1"/>
</dbReference>
<evidence type="ECO:0000313" key="4">
    <source>
        <dbReference type="Proteomes" id="UP000033200"/>
    </source>
</evidence>
<dbReference type="GO" id="GO:0016787">
    <property type="term" value="F:hydrolase activity"/>
    <property type="evidence" value="ECO:0007669"/>
    <property type="project" value="UniProtKB-KW"/>
</dbReference>
<dbReference type="STRING" id="1549858.MC45_17215"/>
<dbReference type="GO" id="GO:0019748">
    <property type="term" value="P:secondary metabolic process"/>
    <property type="evidence" value="ECO:0007669"/>
    <property type="project" value="TreeGrafter"/>
</dbReference>
<dbReference type="Gene3D" id="3.20.20.140">
    <property type="entry name" value="Metal-dependent hydrolases"/>
    <property type="match status" value="1"/>
</dbReference>
<dbReference type="GO" id="GO:0016831">
    <property type="term" value="F:carboxy-lyase activity"/>
    <property type="evidence" value="ECO:0007669"/>
    <property type="project" value="InterPro"/>
</dbReference>
<dbReference type="SUPFAM" id="SSF51556">
    <property type="entry name" value="Metallo-dependent hydrolases"/>
    <property type="match status" value="1"/>
</dbReference>
<evidence type="ECO:0000259" key="2">
    <source>
        <dbReference type="Pfam" id="PF04909"/>
    </source>
</evidence>
<keyword evidence="3" id="KW-0378">Hydrolase</keyword>
<evidence type="ECO:0000256" key="1">
    <source>
        <dbReference type="ARBA" id="ARBA00023239"/>
    </source>
</evidence>
<gene>
    <name evidence="3" type="ORF">MC45_17215</name>
</gene>
<accession>A0A097EJS3</accession>
<sequence>MRLIAIEEHILPPFVRDAWDAAPPPYDPVSAFADGGENGRRLADLGDGRIALMDEQGVDVQVLSLTTPGLHNLAPAAAVETAQRVNDLIAETCTRHPDRFQGLAAVPTPDTDAAPRELERAVRDLGLKGALLCGRTRERHLDHPALRPLLAKAAELQVPLFIHPQTPLAEVRQANYSGIGETADLALAAFGLGWHYEAGLQWLRLAAAGVFDALPDLQIILGHWGEVVLFYLERTSAVFARALDLQRSLSDYARTNLYVTGSGMWSETYLHRCLEIVGPERLLFSTDFPYQYKEGGAPRHFLDTVGLDDAARQAFAHGNWDRLTHAAGQQAGRHAP</sequence>
<dbReference type="GO" id="GO:0005829">
    <property type="term" value="C:cytosol"/>
    <property type="evidence" value="ECO:0007669"/>
    <property type="project" value="TreeGrafter"/>
</dbReference>